<dbReference type="InterPro" id="IPR045669">
    <property type="entry name" value="FHIP_C"/>
</dbReference>
<dbReference type="PANTHER" id="PTHR21705">
    <property type="entry name" value="RAI16 PROTEIN-RELATED"/>
    <property type="match status" value="1"/>
</dbReference>
<name>H2YX74_CIOSA</name>
<dbReference type="eggNOG" id="KOG3695">
    <property type="taxonomic scope" value="Eukaryota"/>
</dbReference>
<feature type="compositionally biased region" description="Polar residues" evidence="2">
    <location>
        <begin position="523"/>
        <end position="536"/>
    </location>
</feature>
<dbReference type="OMA" id="VQTEFFF"/>
<dbReference type="Pfam" id="PF19311">
    <property type="entry name" value="KELAA"/>
    <property type="match status" value="1"/>
</dbReference>
<dbReference type="Pfam" id="PF19314">
    <property type="entry name" value="DUF5917"/>
    <property type="match status" value="1"/>
</dbReference>
<accession>H2YX74</accession>
<reference evidence="5" key="1">
    <citation type="submission" date="2003-08" db="EMBL/GenBank/DDBJ databases">
        <authorList>
            <person name="Birren B."/>
            <person name="Nusbaum C."/>
            <person name="Abebe A."/>
            <person name="Abouelleil A."/>
            <person name="Adekoya E."/>
            <person name="Ait-zahra M."/>
            <person name="Allen N."/>
            <person name="Allen T."/>
            <person name="An P."/>
            <person name="Anderson M."/>
            <person name="Anderson S."/>
            <person name="Arachchi H."/>
            <person name="Armbruster J."/>
            <person name="Bachantsang P."/>
            <person name="Baldwin J."/>
            <person name="Barry A."/>
            <person name="Bayul T."/>
            <person name="Blitshsteyn B."/>
            <person name="Bloom T."/>
            <person name="Blye J."/>
            <person name="Boguslavskiy L."/>
            <person name="Borowsky M."/>
            <person name="Boukhgalter B."/>
            <person name="Brunache A."/>
            <person name="Butler J."/>
            <person name="Calixte N."/>
            <person name="Calvo S."/>
            <person name="Camarata J."/>
            <person name="Campo K."/>
            <person name="Chang J."/>
            <person name="Cheshatsang Y."/>
            <person name="Citroen M."/>
            <person name="Collymore A."/>
            <person name="Considine T."/>
            <person name="Cook A."/>
            <person name="Cooke P."/>
            <person name="Corum B."/>
            <person name="Cuomo C."/>
            <person name="David R."/>
            <person name="Dawoe T."/>
            <person name="Degray S."/>
            <person name="Dodge S."/>
            <person name="Dooley K."/>
            <person name="Dorje P."/>
            <person name="Dorjee K."/>
            <person name="Dorris L."/>
            <person name="Duffey N."/>
            <person name="Dupes A."/>
            <person name="Elkins T."/>
            <person name="Engels R."/>
            <person name="Erickson J."/>
            <person name="Farina A."/>
            <person name="Faro S."/>
            <person name="Ferreira P."/>
            <person name="Fischer H."/>
            <person name="Fitzgerald M."/>
            <person name="Foley K."/>
            <person name="Gage D."/>
            <person name="Galagan J."/>
            <person name="Gearin G."/>
            <person name="Gnerre S."/>
            <person name="Gnirke A."/>
            <person name="Goyette A."/>
            <person name="Graham J."/>
            <person name="Grandbois E."/>
            <person name="Gyaltsen K."/>
            <person name="Hafez N."/>
            <person name="Hagopian D."/>
            <person name="Hagos B."/>
            <person name="Hall J."/>
            <person name="Hatcher B."/>
            <person name="Heller A."/>
            <person name="Higgins H."/>
            <person name="Honan T."/>
            <person name="Horn A."/>
            <person name="Houde N."/>
            <person name="Hughes L."/>
            <person name="Hulme W."/>
            <person name="Husby E."/>
            <person name="Iliev I."/>
            <person name="Jaffe D."/>
            <person name="Jones C."/>
            <person name="Kamal M."/>
            <person name="Kamat A."/>
            <person name="Kamvysselis M."/>
            <person name="Karlsson E."/>
            <person name="Kells C."/>
            <person name="Kieu A."/>
            <person name="Kisner P."/>
            <person name="Kodira C."/>
            <person name="Kulbokas E."/>
            <person name="Labutti K."/>
            <person name="Lama D."/>
            <person name="Landers T."/>
            <person name="Leger J."/>
            <person name="Levine S."/>
            <person name="Lewis D."/>
            <person name="Lewis T."/>
            <person name="Lindblad-toh K."/>
            <person name="Liu X."/>
            <person name="Lokyitsang T."/>
            <person name="Lokyitsang Y."/>
            <person name="Lucien O."/>
            <person name="Lui A."/>
            <person name="Ma L.J."/>
            <person name="Mabbitt R."/>
            <person name="Macdonald J."/>
            <person name="Maclean C."/>
            <person name="Major J."/>
            <person name="Manning J."/>
            <person name="Marabella R."/>
            <person name="Maru K."/>
            <person name="Matthews C."/>
            <person name="Mauceli E."/>
            <person name="Mccarthy M."/>
            <person name="Mcdonough S."/>
            <person name="Mcghee T."/>
            <person name="Meldrim J."/>
            <person name="Meneus L."/>
            <person name="Mesirov J."/>
            <person name="Mihalev A."/>
            <person name="Mihova T."/>
            <person name="Mikkelsen T."/>
            <person name="Mlenga V."/>
            <person name="Moru K."/>
            <person name="Mozes J."/>
            <person name="Mulrain L."/>
            <person name="Munson G."/>
            <person name="Naylor J."/>
            <person name="Newes C."/>
            <person name="Nguyen C."/>
            <person name="Nguyen N."/>
            <person name="Nguyen T."/>
            <person name="Nicol R."/>
            <person name="Nielsen C."/>
            <person name="Nizzari M."/>
            <person name="Norbu C."/>
            <person name="Norbu N."/>
            <person name="O'donnell P."/>
            <person name="Okoawo O."/>
            <person name="O'leary S."/>
            <person name="Omotosho B."/>
            <person name="O'neill K."/>
            <person name="Osman S."/>
            <person name="Parker S."/>
            <person name="Perrin D."/>
            <person name="Phunkhang P."/>
            <person name="Piqani B."/>
            <person name="Purcell S."/>
            <person name="Rachupka T."/>
            <person name="Ramasamy U."/>
            <person name="Rameau R."/>
            <person name="Ray V."/>
            <person name="Raymond C."/>
            <person name="Retta R."/>
            <person name="Richardson S."/>
            <person name="Rise C."/>
            <person name="Rodriguez J."/>
            <person name="Rogers J."/>
            <person name="Rogov P."/>
            <person name="Rutman M."/>
            <person name="Schupbach R."/>
            <person name="Seaman C."/>
            <person name="Settipalli S."/>
            <person name="Sharpe T."/>
            <person name="Sheridan J."/>
            <person name="Sherpa N."/>
            <person name="Shi J."/>
            <person name="Smirnov S."/>
            <person name="Smith C."/>
            <person name="Sougnez C."/>
            <person name="Spencer B."/>
            <person name="Stalker J."/>
            <person name="Stange-thomann N."/>
            <person name="Stavropoulos S."/>
            <person name="Stetson K."/>
            <person name="Stone C."/>
            <person name="Stone S."/>
            <person name="Stubbs M."/>
            <person name="Talamas J."/>
            <person name="Tchuinga P."/>
            <person name="Tenzing P."/>
            <person name="Tesfaye S."/>
            <person name="Theodore J."/>
            <person name="Thoulutsang Y."/>
            <person name="Topham K."/>
            <person name="Towey S."/>
            <person name="Tsamla T."/>
            <person name="Tsomo N."/>
            <person name="Vallee D."/>
            <person name="Vassiliev H."/>
            <person name="Venkataraman V."/>
            <person name="Vinson J."/>
            <person name="Vo A."/>
            <person name="Wade C."/>
            <person name="Wang S."/>
            <person name="Wangchuk T."/>
            <person name="Wangdi T."/>
            <person name="Whittaker C."/>
            <person name="Wilkinson J."/>
            <person name="Wu Y."/>
            <person name="Wyman D."/>
            <person name="Yadav S."/>
            <person name="Yang S."/>
            <person name="Yang X."/>
            <person name="Yeager S."/>
            <person name="Yee E."/>
            <person name="Young G."/>
            <person name="Zainoun J."/>
            <person name="Zembeck L."/>
            <person name="Zimmer A."/>
            <person name="Zody M."/>
            <person name="Lander E."/>
        </authorList>
    </citation>
    <scope>NUCLEOTIDE SEQUENCE [LARGE SCALE GENOMIC DNA]</scope>
</reference>
<dbReference type="AlphaFoldDB" id="H2YX74"/>
<dbReference type="GeneTree" id="ENSGT00950000182936"/>
<evidence type="ECO:0000256" key="1">
    <source>
        <dbReference type="ARBA" id="ARBA00024336"/>
    </source>
</evidence>
<sequence length="783" mass="88115">MFNKFTTILQHAVDALAPDAPLHEDFVYHWKSVTNFYIENTDDKTPVTDSNIPSHLKQMLQILLQEENEREAGDTGPCMEYLLQHKILETLHTLGKADCPPGMKQQILIFFKNLLGKIRQPLLPHINVHRPVSRLVRICGEVQAAPTETEEISFLCTVCARLKHEPHLVHFFLRNNVTEDSKSSQKSVIFHKKLLFNSNITYRFKQSIKEPVKREWFSLGIFFITQSVVVAPQTSQSSVTNPPAKSESYDLVDSLLNLSRSEDSRVAVKACEGLLLLVSMPHKAAVSATVRDTALCPLLNSRLTGLFTSLPTGLDPSDIDCVNAKWGLDTHNYTYGDVRNFSGKRSLVSFLSWFDYCDQLIMEAYEDCSDFIAASIVENFFRKTLLGPLLQADERASLTTTSVLTKLFVMVRSRPLMRHMIKFVADMSNDDSVSNMTQLVDEGNGLLTRLLERCDHFSDEISVVTLRLFEAIIGKKAPEALDWLVLRYLKDRGYHANNPGNIVVQSDTDELEWDLEPGLDEATPTTKSRPTRSNSHLVPDGSGDASSPKAQIQRAVNCFLSAIPDSAKSTQANDDDSGYDGYLREAHRMYKDVCLNCQGFNWPSVSENKLEPAERCQAVNNYNEGPFLRMLLNKLSRVLLQQYSVNLVVTSIASRLCLIPHPLLHELFTNPLTPLRPKARSIYNVIQMVVEQVMHRMSHIHNFKNRLILARRKLAAGGYSDDDPHQKGQHMTPNLGMAQGVVSNNDLDAHKTFLEGTIVLEEFCKELAAIAFVKHHAVAVQGL</sequence>
<comment type="similarity">
    <text evidence="1">Belongs to the FHIP family.</text>
</comment>
<dbReference type="InParanoid" id="H2YX74"/>
<evidence type="ECO:0000256" key="2">
    <source>
        <dbReference type="SAM" id="MobiDB-lite"/>
    </source>
</evidence>
<evidence type="ECO:0000313" key="4">
    <source>
        <dbReference type="Ensembl" id="ENSCSAVP00000009935.1"/>
    </source>
</evidence>
<reference evidence="4" key="2">
    <citation type="submission" date="2025-08" db="UniProtKB">
        <authorList>
            <consortium name="Ensembl"/>
        </authorList>
    </citation>
    <scope>IDENTIFICATION</scope>
</reference>
<organism evidence="4 5">
    <name type="scientific">Ciona savignyi</name>
    <name type="common">Pacific transparent sea squirt</name>
    <dbReference type="NCBI Taxonomy" id="51511"/>
    <lineage>
        <taxon>Eukaryota</taxon>
        <taxon>Metazoa</taxon>
        <taxon>Chordata</taxon>
        <taxon>Tunicata</taxon>
        <taxon>Ascidiacea</taxon>
        <taxon>Phlebobranchia</taxon>
        <taxon>Cionidae</taxon>
        <taxon>Ciona</taxon>
    </lineage>
</organism>
<dbReference type="Ensembl" id="ENSCSAVT00000010055.1">
    <property type="protein sequence ID" value="ENSCSAVP00000009935.1"/>
    <property type="gene ID" value="ENSCSAVG00000005849.1"/>
</dbReference>
<dbReference type="STRING" id="51511.ENSCSAVP00000009935"/>
<dbReference type="HOGENOM" id="CLU_023718_0_0_1"/>
<protein>
    <recommendedName>
        <fullName evidence="3">FHF complex subunit HOOK-interacting protein C-terminal domain-containing protein</fullName>
    </recommendedName>
</protein>
<dbReference type="InterPro" id="IPR045668">
    <property type="entry name" value="FHIP_KELAA_motif"/>
</dbReference>
<proteinExistence type="inferred from homology"/>
<evidence type="ECO:0000313" key="5">
    <source>
        <dbReference type="Proteomes" id="UP000007875"/>
    </source>
</evidence>
<evidence type="ECO:0000259" key="3">
    <source>
        <dbReference type="Pfam" id="PF19314"/>
    </source>
</evidence>
<dbReference type="Pfam" id="PF10257">
    <property type="entry name" value="RAI16-like"/>
    <property type="match status" value="1"/>
</dbReference>
<dbReference type="FunCoup" id="H2YX74">
    <property type="interactions" value="245"/>
</dbReference>
<feature type="region of interest" description="Disordered" evidence="2">
    <location>
        <begin position="518"/>
        <end position="548"/>
    </location>
</feature>
<keyword evidence="5" id="KW-1185">Reference proteome</keyword>
<dbReference type="PANTHER" id="PTHR21705:SF12">
    <property type="entry name" value="FHF COMPLEX SUBUNIT HOOK-INTERACTING PROTEIN C-TERMINAL DOMAIN-CONTAINING PROTEIN"/>
    <property type="match status" value="1"/>
</dbReference>
<dbReference type="Proteomes" id="UP000007875">
    <property type="component" value="Unassembled WGS sequence"/>
</dbReference>
<feature type="domain" description="FHF complex subunit HOOK-interacting protein C-terminal" evidence="3">
    <location>
        <begin position="624"/>
        <end position="715"/>
    </location>
</feature>
<reference evidence="4" key="3">
    <citation type="submission" date="2025-09" db="UniProtKB">
        <authorList>
            <consortium name="Ensembl"/>
        </authorList>
    </citation>
    <scope>IDENTIFICATION</scope>
</reference>
<dbReference type="InterPro" id="IPR019384">
    <property type="entry name" value="FHIP"/>
</dbReference>